<dbReference type="OrthoDB" id="9808881at2"/>
<dbReference type="Proteomes" id="UP000288012">
    <property type="component" value="Unassembled WGS sequence"/>
</dbReference>
<evidence type="ECO:0000313" key="3">
    <source>
        <dbReference type="Proteomes" id="UP000288012"/>
    </source>
</evidence>
<dbReference type="AlphaFoldDB" id="A0A433JHG3"/>
<dbReference type="Pfam" id="PF01713">
    <property type="entry name" value="Smr"/>
    <property type="match status" value="1"/>
</dbReference>
<dbReference type="PANTHER" id="PTHR35562">
    <property type="entry name" value="DNA ENDONUCLEASE SMRA-RELATED"/>
    <property type="match status" value="1"/>
</dbReference>
<dbReference type="SUPFAM" id="SSF160443">
    <property type="entry name" value="SMR domain-like"/>
    <property type="match status" value="1"/>
</dbReference>
<feature type="domain" description="Smr" evidence="1">
    <location>
        <begin position="100"/>
        <end position="180"/>
    </location>
</feature>
<evidence type="ECO:0000259" key="1">
    <source>
        <dbReference type="PROSITE" id="PS50828"/>
    </source>
</evidence>
<keyword evidence="3" id="KW-1185">Reference proteome</keyword>
<organism evidence="2 3">
    <name type="scientific">Legionella septentrionalis</name>
    <dbReference type="NCBI Taxonomy" id="2498109"/>
    <lineage>
        <taxon>Bacteria</taxon>
        <taxon>Pseudomonadati</taxon>
        <taxon>Pseudomonadota</taxon>
        <taxon>Gammaproteobacteria</taxon>
        <taxon>Legionellales</taxon>
        <taxon>Legionellaceae</taxon>
        <taxon>Legionella</taxon>
    </lineage>
</organism>
<dbReference type="EMBL" id="RZGR01000032">
    <property type="protein sequence ID" value="RUQ81792.1"/>
    <property type="molecule type" value="Genomic_DNA"/>
</dbReference>
<gene>
    <name evidence="2" type="ORF">EKM59_09550</name>
</gene>
<dbReference type="PANTHER" id="PTHR35562:SF2">
    <property type="entry name" value="DNA ENDONUCLEASE SMRA-RELATED"/>
    <property type="match status" value="1"/>
</dbReference>
<dbReference type="Gene3D" id="3.30.1370.110">
    <property type="match status" value="1"/>
</dbReference>
<accession>A0A433JHG3</accession>
<protein>
    <submittedName>
        <fullName evidence="2">DNA mismatch repair protein MutS</fullName>
    </submittedName>
</protein>
<dbReference type="SMART" id="SM00463">
    <property type="entry name" value="SMR"/>
    <property type="match status" value="1"/>
</dbReference>
<name>A0A433JHG3_9GAMM</name>
<dbReference type="PROSITE" id="PS50828">
    <property type="entry name" value="SMR"/>
    <property type="match status" value="1"/>
</dbReference>
<dbReference type="InterPro" id="IPR036063">
    <property type="entry name" value="Smr_dom_sf"/>
</dbReference>
<dbReference type="RefSeq" id="WP_127032945.1">
    <property type="nucleotide sequence ID" value="NZ_RZGR01000032.1"/>
</dbReference>
<comment type="caution">
    <text evidence="2">The sequence shown here is derived from an EMBL/GenBank/DDBJ whole genome shotgun (WGS) entry which is preliminary data.</text>
</comment>
<reference evidence="2 3" key="1">
    <citation type="submission" date="2018-12" db="EMBL/GenBank/DDBJ databases">
        <title>Legionella sp,whole genome shotgun sequence.</title>
        <authorList>
            <person name="Wu H."/>
        </authorList>
    </citation>
    <scope>NUCLEOTIDE SEQUENCE [LARGE SCALE GENOMIC DNA]</scope>
    <source>
        <strain evidence="3">km714</strain>
    </source>
</reference>
<sequence>MAKEIADEDKALFRTMMRDVKPLQNAAKKIKCCKTPAVLPKASASVPSSSKETASFYLSDYYEDENPVLSDSILSYCAADIPGKRFRQLKTAQIKWEVKLDLHGMRAEVAKQALCSFVIQHTASNVRCLLIIHGKGGHKGEAPRLKNLINQWLRQIPQVLAFHSAQPRDGGTGALYVLLKRQISK</sequence>
<evidence type="ECO:0000313" key="2">
    <source>
        <dbReference type="EMBL" id="RUQ81792.1"/>
    </source>
</evidence>
<proteinExistence type="predicted"/>
<dbReference type="InterPro" id="IPR002625">
    <property type="entry name" value="Smr_dom"/>
</dbReference>